<proteinExistence type="predicted"/>
<gene>
    <name evidence="1" type="ORF">D9756_002174</name>
</gene>
<evidence type="ECO:0000313" key="2">
    <source>
        <dbReference type="Proteomes" id="UP000559027"/>
    </source>
</evidence>
<accession>A0A8H5LM53</accession>
<organism evidence="1 2">
    <name type="scientific">Leucocoprinus leucothites</name>
    <dbReference type="NCBI Taxonomy" id="201217"/>
    <lineage>
        <taxon>Eukaryota</taxon>
        <taxon>Fungi</taxon>
        <taxon>Dikarya</taxon>
        <taxon>Basidiomycota</taxon>
        <taxon>Agaricomycotina</taxon>
        <taxon>Agaricomycetes</taxon>
        <taxon>Agaricomycetidae</taxon>
        <taxon>Agaricales</taxon>
        <taxon>Agaricineae</taxon>
        <taxon>Agaricaceae</taxon>
        <taxon>Leucocoprinus</taxon>
    </lineage>
</organism>
<evidence type="ECO:0000313" key="1">
    <source>
        <dbReference type="EMBL" id="KAF5362184.1"/>
    </source>
</evidence>
<dbReference type="OrthoDB" id="619536at2759"/>
<sequence>MPYIGFSRPTPEQVAAEHAVYNARYHTLEPQWSFTLSVILDGSVDEVATKLGRFDGFETAMRLNPVCFEYKELARDWVVLPQGQTLSDARVREVPGCSANPGEDATITPGNVEGGRRYERIQFEAKDVLKAFWGLMSGVVIQRGTYVWDEDEKMGLWEVTNLDKPGMEAWLRKIIRFESVPEGGGVDGKGERTRVVEICEGYTWERLHLFEWLAERYTKDLHSNWMSKYRGAL</sequence>
<dbReference type="EMBL" id="JAACJO010000002">
    <property type="protein sequence ID" value="KAF5362184.1"/>
    <property type="molecule type" value="Genomic_DNA"/>
</dbReference>
<name>A0A8H5LM53_9AGAR</name>
<dbReference type="Proteomes" id="UP000559027">
    <property type="component" value="Unassembled WGS sequence"/>
</dbReference>
<comment type="caution">
    <text evidence="1">The sequence shown here is derived from an EMBL/GenBank/DDBJ whole genome shotgun (WGS) entry which is preliminary data.</text>
</comment>
<reference evidence="1 2" key="1">
    <citation type="journal article" date="2020" name="ISME J.">
        <title>Uncovering the hidden diversity of litter-decomposition mechanisms in mushroom-forming fungi.</title>
        <authorList>
            <person name="Floudas D."/>
            <person name="Bentzer J."/>
            <person name="Ahren D."/>
            <person name="Johansson T."/>
            <person name="Persson P."/>
            <person name="Tunlid A."/>
        </authorList>
    </citation>
    <scope>NUCLEOTIDE SEQUENCE [LARGE SCALE GENOMIC DNA]</scope>
    <source>
        <strain evidence="1 2">CBS 146.42</strain>
    </source>
</reference>
<dbReference type="AlphaFoldDB" id="A0A8H5LM53"/>
<keyword evidence="2" id="KW-1185">Reference proteome</keyword>
<protein>
    <submittedName>
        <fullName evidence="1">Uncharacterized protein</fullName>
    </submittedName>
</protein>